<evidence type="ECO:0000313" key="3">
    <source>
        <dbReference type="Proteomes" id="UP000185779"/>
    </source>
</evidence>
<name>A0A1F2P4C7_9EURY</name>
<keyword evidence="3" id="KW-1185">Reference proteome</keyword>
<accession>A0A1F2P4C7</accession>
<dbReference type="EMBL" id="LYOR01000003">
    <property type="protein sequence ID" value="OFV66157.1"/>
    <property type="molecule type" value="Genomic_DNA"/>
</dbReference>
<sequence>MKCGICPDKRCYEGKNCTKLGISQIKEVIDQFDERILQVSAEVERNGYMRLTRLEELIEFGKRMGFRRLGVAFCIGLSDEMKALHEVLSGEFEVESVCCKVCGIEKSDFGLAKMKEGWYEAMCNPVGQALLLNEKETELNIIFGLCLGHDVIFTKYSKAPVTTLVVKDRVLAHNPLGALYSGYWQKRIRTHSPFPE</sequence>
<reference evidence="1" key="2">
    <citation type="journal article" date="2020" name="mSystems">
        <title>Genome- and Community-Level Interaction Insights into Carbon Utilization and Element Cycling Functions of Hydrothermarchaeota in Hydrothermal Sediment.</title>
        <authorList>
            <person name="Zhou Z."/>
            <person name="Liu Y."/>
            <person name="Xu W."/>
            <person name="Pan J."/>
            <person name="Luo Z.H."/>
            <person name="Li M."/>
        </authorList>
    </citation>
    <scope>NUCLEOTIDE SEQUENCE [LARGE SCALE GENOMIC DNA]</scope>
    <source>
        <strain evidence="1">HyVt-386</strain>
    </source>
</reference>
<reference evidence="2 3" key="1">
    <citation type="submission" date="2016-05" db="EMBL/GenBank/DDBJ databases">
        <title>Microbial consortia oxidize butane by reversing methanogenesis.</title>
        <authorList>
            <person name="Laso-Perez R."/>
            <person name="Richter M."/>
            <person name="Wegener G."/>
            <person name="Musat F."/>
        </authorList>
    </citation>
    <scope>NUCLEOTIDE SEQUENCE [LARGE SCALE GENOMIC DNA]</scope>
    <source>
        <strain evidence="2">BOX1</strain>
    </source>
</reference>
<gene>
    <name evidence="1" type="ORF">ENI32_03210</name>
    <name evidence="2" type="ORF">SBU_000699</name>
</gene>
<dbReference type="AlphaFoldDB" id="A0A1F2P4C7"/>
<dbReference type="STRING" id="1839936.SBU_000699"/>
<evidence type="ECO:0000313" key="2">
    <source>
        <dbReference type="EMBL" id="OFV66157.1"/>
    </source>
</evidence>
<organism evidence="2 3">
    <name type="scientific">Candidatus Syntropharchaeum butanivorans</name>
    <dbReference type="NCBI Taxonomy" id="1839936"/>
    <lineage>
        <taxon>Archaea</taxon>
        <taxon>Methanobacteriati</taxon>
        <taxon>Methanobacteriota</taxon>
        <taxon>Stenosarchaea group</taxon>
        <taxon>Methanomicrobia</taxon>
        <taxon>Methanosarcinales</taxon>
        <taxon>ANME-2 cluster</taxon>
        <taxon>Candidatus Syntropharchaeum</taxon>
    </lineage>
</organism>
<evidence type="ECO:0000313" key="1">
    <source>
        <dbReference type="EMBL" id="HEC56878.1"/>
    </source>
</evidence>
<comment type="caution">
    <text evidence="2">The sequence shown here is derived from an EMBL/GenBank/DDBJ whole genome shotgun (WGS) entry which is preliminary data.</text>
</comment>
<dbReference type="InterPro" id="IPR014997">
    <property type="entry name" value="DUF1847"/>
</dbReference>
<dbReference type="Pfam" id="PF08901">
    <property type="entry name" value="DUF1847"/>
    <property type="match status" value="1"/>
</dbReference>
<proteinExistence type="predicted"/>
<dbReference type="Proteomes" id="UP000885936">
    <property type="component" value="Unassembled WGS sequence"/>
</dbReference>
<dbReference type="EMBL" id="DRIE01000050">
    <property type="protein sequence ID" value="HEC56878.1"/>
    <property type="molecule type" value="Genomic_DNA"/>
</dbReference>
<dbReference type="Proteomes" id="UP000185779">
    <property type="component" value="Unassembled WGS sequence"/>
</dbReference>
<protein>
    <submittedName>
        <fullName evidence="1">DUF1847 domain-containing protein</fullName>
    </submittedName>
    <submittedName>
        <fullName evidence="2">Protein containing DUF1847</fullName>
    </submittedName>
</protein>
<dbReference type="PATRIC" id="fig|1839936.3.peg.709"/>